<evidence type="ECO:0000313" key="3">
    <source>
        <dbReference type="Proteomes" id="UP000188533"/>
    </source>
</evidence>
<dbReference type="AlphaFoldDB" id="A0A1Q3E9Y5"/>
<proteinExistence type="predicted"/>
<reference evidence="2 3" key="2">
    <citation type="submission" date="2017-02" db="EMBL/GenBank/DDBJ databases">
        <title>A genome survey and senescence transcriptome analysis in Lentinula edodes.</title>
        <authorList>
            <person name="Sakamoto Y."/>
            <person name="Nakade K."/>
            <person name="Sato S."/>
            <person name="Yoshida Y."/>
            <person name="Miyazaki K."/>
            <person name="Natsume S."/>
            <person name="Konno N."/>
        </authorList>
    </citation>
    <scope>NUCLEOTIDE SEQUENCE [LARGE SCALE GENOMIC DNA]</scope>
    <source>
        <strain evidence="2 3">NBRC 111202</strain>
    </source>
</reference>
<feature type="compositionally biased region" description="Low complexity" evidence="1">
    <location>
        <begin position="61"/>
        <end position="74"/>
    </location>
</feature>
<sequence length="86" mass="9211">MRVNEAEEDPPQESGLYVRCSFTPYILIHLQIPPWKNTSGTPPTGLRGPTGIFFAVPQTSTPPSSLPLLSVTKSNKAGPLVPVGPK</sequence>
<evidence type="ECO:0000256" key="1">
    <source>
        <dbReference type="SAM" id="MobiDB-lite"/>
    </source>
</evidence>
<protein>
    <submittedName>
        <fullName evidence="2">Uncharacterized protein</fullName>
    </submittedName>
</protein>
<gene>
    <name evidence="2" type="ORF">LENED_005705</name>
</gene>
<keyword evidence="3" id="KW-1185">Reference proteome</keyword>
<feature type="region of interest" description="Disordered" evidence="1">
    <location>
        <begin position="61"/>
        <end position="86"/>
    </location>
</feature>
<accession>A0A1Q3E9Y5</accession>
<organism evidence="2 3">
    <name type="scientific">Lentinula edodes</name>
    <name type="common">Shiitake mushroom</name>
    <name type="synonym">Lentinus edodes</name>
    <dbReference type="NCBI Taxonomy" id="5353"/>
    <lineage>
        <taxon>Eukaryota</taxon>
        <taxon>Fungi</taxon>
        <taxon>Dikarya</taxon>
        <taxon>Basidiomycota</taxon>
        <taxon>Agaricomycotina</taxon>
        <taxon>Agaricomycetes</taxon>
        <taxon>Agaricomycetidae</taxon>
        <taxon>Agaricales</taxon>
        <taxon>Marasmiineae</taxon>
        <taxon>Omphalotaceae</taxon>
        <taxon>Lentinula</taxon>
    </lineage>
</organism>
<evidence type="ECO:0000313" key="2">
    <source>
        <dbReference type="EMBL" id="GAW03949.1"/>
    </source>
</evidence>
<reference evidence="2 3" key="1">
    <citation type="submission" date="2016-08" db="EMBL/GenBank/DDBJ databases">
        <authorList>
            <consortium name="Lentinula edodes genome sequencing consortium"/>
            <person name="Sakamoto Y."/>
            <person name="Nakade K."/>
            <person name="Sato S."/>
            <person name="Yoshida Y."/>
            <person name="Miyazaki K."/>
            <person name="Natsume S."/>
            <person name="Konno N."/>
        </authorList>
    </citation>
    <scope>NUCLEOTIDE SEQUENCE [LARGE SCALE GENOMIC DNA]</scope>
    <source>
        <strain evidence="2 3">NBRC 111202</strain>
    </source>
</reference>
<comment type="caution">
    <text evidence="2">The sequence shown here is derived from an EMBL/GenBank/DDBJ whole genome shotgun (WGS) entry which is preliminary data.</text>
</comment>
<dbReference type="EMBL" id="BDGU01000167">
    <property type="protein sequence ID" value="GAW03949.1"/>
    <property type="molecule type" value="Genomic_DNA"/>
</dbReference>
<dbReference type="Proteomes" id="UP000188533">
    <property type="component" value="Unassembled WGS sequence"/>
</dbReference>
<name>A0A1Q3E9Y5_LENED</name>